<dbReference type="RefSeq" id="WP_208255688.1">
    <property type="nucleotide sequence ID" value="NZ_JAGEOJ010000005.1"/>
</dbReference>
<dbReference type="SUPFAM" id="SSF47473">
    <property type="entry name" value="EF-hand"/>
    <property type="match status" value="1"/>
</dbReference>
<dbReference type="Gene3D" id="1.10.238.10">
    <property type="entry name" value="EF-hand"/>
    <property type="match status" value="1"/>
</dbReference>
<organism evidence="2 3">
    <name type="scientific">Actinomadura barringtoniae</name>
    <dbReference type="NCBI Taxonomy" id="1427535"/>
    <lineage>
        <taxon>Bacteria</taxon>
        <taxon>Bacillati</taxon>
        <taxon>Actinomycetota</taxon>
        <taxon>Actinomycetes</taxon>
        <taxon>Streptosporangiales</taxon>
        <taxon>Thermomonosporaceae</taxon>
        <taxon>Actinomadura</taxon>
    </lineage>
</organism>
<dbReference type="EMBL" id="JAGEOJ010000005">
    <property type="protein sequence ID" value="MBO2448020.1"/>
    <property type="molecule type" value="Genomic_DNA"/>
</dbReference>
<gene>
    <name evidence="2" type="ORF">J4573_13030</name>
</gene>
<evidence type="ECO:0000313" key="3">
    <source>
        <dbReference type="Proteomes" id="UP000669179"/>
    </source>
</evidence>
<sequence length="187" mass="20413">MRTAHAVDTLIARKLAKRFQLLDFDGDGYITGEDYDKLVDRILQIFDEPPGSERAVALRRGYQVLWRALAMTSDTDGDGRVSPEEFQNAVVGGVLNRDGGFERAILPVTKAVVALADTSGDGRLSPDEVRALGRGMGISDEEADTFFTLVDTDGDGYLTVQEVFEADRDFYLSLDPNAPGNAMFGTL</sequence>
<feature type="domain" description="EF-hand" evidence="1">
    <location>
        <begin position="138"/>
        <end position="173"/>
    </location>
</feature>
<name>A0A939P8Z7_9ACTN</name>
<protein>
    <submittedName>
        <fullName evidence="2">EF-hand domain-containing protein</fullName>
    </submittedName>
</protein>
<dbReference type="SMART" id="SM00054">
    <property type="entry name" value="EFh"/>
    <property type="match status" value="4"/>
</dbReference>
<dbReference type="Proteomes" id="UP000669179">
    <property type="component" value="Unassembled WGS sequence"/>
</dbReference>
<dbReference type="AlphaFoldDB" id="A0A939P8Z7"/>
<evidence type="ECO:0000313" key="2">
    <source>
        <dbReference type="EMBL" id="MBO2448020.1"/>
    </source>
</evidence>
<dbReference type="PROSITE" id="PS00018">
    <property type="entry name" value="EF_HAND_1"/>
    <property type="match status" value="3"/>
</dbReference>
<dbReference type="GO" id="GO:0005509">
    <property type="term" value="F:calcium ion binding"/>
    <property type="evidence" value="ECO:0007669"/>
    <property type="project" value="InterPro"/>
</dbReference>
<dbReference type="InterPro" id="IPR011992">
    <property type="entry name" value="EF-hand-dom_pair"/>
</dbReference>
<dbReference type="InterPro" id="IPR002048">
    <property type="entry name" value="EF_hand_dom"/>
</dbReference>
<dbReference type="InterPro" id="IPR018247">
    <property type="entry name" value="EF_Hand_1_Ca_BS"/>
</dbReference>
<comment type="caution">
    <text evidence="2">The sequence shown here is derived from an EMBL/GenBank/DDBJ whole genome shotgun (WGS) entry which is preliminary data.</text>
</comment>
<dbReference type="PROSITE" id="PS50222">
    <property type="entry name" value="EF_HAND_2"/>
    <property type="match status" value="3"/>
</dbReference>
<feature type="domain" description="EF-hand" evidence="1">
    <location>
        <begin position="10"/>
        <end position="45"/>
    </location>
</feature>
<reference evidence="2" key="1">
    <citation type="submission" date="2021-03" db="EMBL/GenBank/DDBJ databases">
        <authorList>
            <person name="Kanchanasin P."/>
            <person name="Saeng-In P."/>
            <person name="Phongsopitanun W."/>
            <person name="Yuki M."/>
            <person name="Kudo T."/>
            <person name="Ohkuma M."/>
            <person name="Tanasupawat S."/>
        </authorList>
    </citation>
    <scope>NUCLEOTIDE SEQUENCE</scope>
    <source>
        <strain evidence="2">GKU 128</strain>
    </source>
</reference>
<accession>A0A939P8Z7</accession>
<proteinExistence type="predicted"/>
<feature type="domain" description="EF-hand" evidence="1">
    <location>
        <begin position="74"/>
        <end position="96"/>
    </location>
</feature>
<dbReference type="Pfam" id="PF13499">
    <property type="entry name" value="EF-hand_7"/>
    <property type="match status" value="2"/>
</dbReference>
<evidence type="ECO:0000259" key="1">
    <source>
        <dbReference type="PROSITE" id="PS50222"/>
    </source>
</evidence>
<keyword evidence="3" id="KW-1185">Reference proteome</keyword>
<dbReference type="CDD" id="cd00051">
    <property type="entry name" value="EFh"/>
    <property type="match status" value="2"/>
</dbReference>